<proteinExistence type="predicted"/>
<sequence length="120" mass="13844">MTIRLSRTRCRISERNVEQIDAYSLPNGCLKPVQTGYVTRSTPPMQEHISWRLKLSLTLPEHRNILTLLPKVRLTEAGRKQRSSRHRVELDFQITPSADVALQRCARPHTRPHPVVLGLF</sequence>
<dbReference type="AlphaFoldDB" id="A0A8D8D535"/>
<reference evidence="1" key="1">
    <citation type="submission" date="2021-05" db="EMBL/GenBank/DDBJ databases">
        <authorList>
            <person name="Alioto T."/>
            <person name="Alioto T."/>
            <person name="Gomez Garrido J."/>
        </authorList>
    </citation>
    <scope>NUCLEOTIDE SEQUENCE</scope>
</reference>
<dbReference type="EMBL" id="HBUE01146408">
    <property type="protein sequence ID" value="CAG6503257.1"/>
    <property type="molecule type" value="Transcribed_RNA"/>
</dbReference>
<evidence type="ECO:0000313" key="1">
    <source>
        <dbReference type="EMBL" id="CAG6503257.1"/>
    </source>
</evidence>
<organism evidence="1">
    <name type="scientific">Culex pipiens</name>
    <name type="common">House mosquito</name>
    <dbReference type="NCBI Taxonomy" id="7175"/>
    <lineage>
        <taxon>Eukaryota</taxon>
        <taxon>Metazoa</taxon>
        <taxon>Ecdysozoa</taxon>
        <taxon>Arthropoda</taxon>
        <taxon>Hexapoda</taxon>
        <taxon>Insecta</taxon>
        <taxon>Pterygota</taxon>
        <taxon>Neoptera</taxon>
        <taxon>Endopterygota</taxon>
        <taxon>Diptera</taxon>
        <taxon>Nematocera</taxon>
        <taxon>Culicoidea</taxon>
        <taxon>Culicidae</taxon>
        <taxon>Culicinae</taxon>
        <taxon>Culicini</taxon>
        <taxon>Culex</taxon>
        <taxon>Culex</taxon>
    </lineage>
</organism>
<dbReference type="EMBL" id="HBUE01146410">
    <property type="protein sequence ID" value="CAG6503260.1"/>
    <property type="molecule type" value="Transcribed_RNA"/>
</dbReference>
<name>A0A8D8D535_CULPI</name>
<dbReference type="EMBL" id="HBUE01251318">
    <property type="protein sequence ID" value="CAG6554507.1"/>
    <property type="molecule type" value="Transcribed_RNA"/>
</dbReference>
<dbReference type="EMBL" id="HBUE01251316">
    <property type="protein sequence ID" value="CAG6554504.1"/>
    <property type="molecule type" value="Transcribed_RNA"/>
</dbReference>
<dbReference type="EMBL" id="HBUE01251320">
    <property type="protein sequence ID" value="CAG6554512.1"/>
    <property type="molecule type" value="Transcribed_RNA"/>
</dbReference>
<dbReference type="EMBL" id="HBUE01146412">
    <property type="protein sequence ID" value="CAG6503265.1"/>
    <property type="molecule type" value="Transcribed_RNA"/>
</dbReference>
<accession>A0A8D8D535</accession>
<protein>
    <submittedName>
        <fullName evidence="1">(northern house mosquito) hypothetical protein</fullName>
    </submittedName>
</protein>